<dbReference type="AlphaFoldDB" id="D0SAT5"/>
<evidence type="ECO:0000313" key="1">
    <source>
        <dbReference type="EMBL" id="EEY97522.1"/>
    </source>
</evidence>
<reference evidence="2" key="1">
    <citation type="journal article" date="2012" name="PLoS ONE">
        <title>The success of Acinetobacter species; genetic, metabolic and virulence attributes.</title>
        <authorList>
            <person name="Peleg A.Y."/>
            <person name="de Breij A."/>
            <person name="Adams M.D."/>
            <person name="Cerqueira G.M."/>
            <person name="Mocali S."/>
            <person name="Galardini M."/>
            <person name="Nibbering P.H."/>
            <person name="Earl A.M."/>
            <person name="Ward D.V."/>
            <person name="Paterson D.L."/>
            <person name="Seifert H."/>
            <person name="Dijkshoorn L."/>
        </authorList>
    </citation>
    <scope>NUCLEOTIDE SEQUENCE [LARGE SCALE GENOMIC DNA]</scope>
    <source>
        <strain evidence="2">SH046</strain>
    </source>
</reference>
<organism evidence="1 2">
    <name type="scientific">Acinetobacter johnsonii SH046</name>
    <dbReference type="NCBI Taxonomy" id="575586"/>
    <lineage>
        <taxon>Bacteria</taxon>
        <taxon>Pseudomonadati</taxon>
        <taxon>Pseudomonadota</taxon>
        <taxon>Gammaproteobacteria</taxon>
        <taxon>Moraxellales</taxon>
        <taxon>Moraxellaceae</taxon>
        <taxon>Acinetobacter</taxon>
    </lineage>
</organism>
<proteinExistence type="predicted"/>
<accession>D0SAT5</accession>
<dbReference type="HOGENOM" id="CLU_1607337_0_0_6"/>
<protein>
    <recommendedName>
        <fullName evidence="3">DUF2505 family protein</fullName>
    </recommendedName>
</protein>
<dbReference type="eggNOG" id="COG3832">
    <property type="taxonomic scope" value="Bacteria"/>
</dbReference>
<evidence type="ECO:0000313" key="2">
    <source>
        <dbReference type="Proteomes" id="UP000012047"/>
    </source>
</evidence>
<dbReference type="InterPro" id="IPR019639">
    <property type="entry name" value="DUF2505"/>
</dbReference>
<dbReference type="Pfam" id="PF10698">
    <property type="entry name" value="DUF2505"/>
    <property type="match status" value="1"/>
</dbReference>
<sequence length="194" mass="22163">MTRSSFSVLIRAWMFTKTKNKGFNVMAHQFVVNATINGVSLDDFRRLAANISLHENVCRRIPGEKLEILESNKVGDIYTLKRAYNLDVNIPDIAKKFLKDAFRLQRTDVSNLVVLSSEVRLDPNLPLEAVCQRSVSGNDKQIHFQLEWTVKVKVLLIGGMLEKHAEGEIRKFSQIELDIVEDELRQNLHAETLS</sequence>
<dbReference type="EMBL" id="GG704964">
    <property type="protein sequence ID" value="EEY97522.1"/>
    <property type="molecule type" value="Genomic_DNA"/>
</dbReference>
<name>D0SAT5_ACIJO</name>
<dbReference type="Proteomes" id="UP000012047">
    <property type="component" value="Unassembled WGS sequence"/>
</dbReference>
<evidence type="ECO:0008006" key="3">
    <source>
        <dbReference type="Google" id="ProtNLM"/>
    </source>
</evidence>
<gene>
    <name evidence="1" type="ORF">HMPREF0016_00605</name>
</gene>